<feature type="domain" description="HMA" evidence="5">
    <location>
        <begin position="7"/>
        <end position="71"/>
    </location>
</feature>
<dbReference type="GO" id="GO:0005507">
    <property type="term" value="F:copper ion binding"/>
    <property type="evidence" value="ECO:0007669"/>
    <property type="project" value="InterPro"/>
</dbReference>
<dbReference type="EMBL" id="AWSJ01000247">
    <property type="protein sequence ID" value="ERI07797.1"/>
    <property type="molecule type" value="Genomic_DNA"/>
</dbReference>
<dbReference type="InterPro" id="IPR000428">
    <property type="entry name" value="Cu-bd"/>
</dbReference>
<dbReference type="HOGENOM" id="CLU_134973_10_1_9"/>
<dbReference type="InterPro" id="IPR006121">
    <property type="entry name" value="HMA_dom"/>
</dbReference>
<evidence type="ECO:0000256" key="2">
    <source>
        <dbReference type="ARBA" id="ARBA00022490"/>
    </source>
</evidence>
<dbReference type="STRING" id="649747.HMPREF0083_04125"/>
<sequence>MRGICMQNVTLKVEGMSCNHCVKAVEGALEEIGAAGKVNLAEKTVQVEYDESKLSLDSIKEAIEEQGYDIA</sequence>
<evidence type="ECO:0000313" key="6">
    <source>
        <dbReference type="EMBL" id="ERI07797.1"/>
    </source>
</evidence>
<dbReference type="GO" id="GO:0005737">
    <property type="term" value="C:cytoplasm"/>
    <property type="evidence" value="ECO:0007669"/>
    <property type="project" value="UniProtKB-SubCell"/>
</dbReference>
<dbReference type="GO" id="GO:0006825">
    <property type="term" value="P:copper ion transport"/>
    <property type="evidence" value="ECO:0007669"/>
    <property type="project" value="InterPro"/>
</dbReference>
<name>U1Y6N7_ANEAE</name>
<dbReference type="PROSITE" id="PS50846">
    <property type="entry name" value="HMA_2"/>
    <property type="match status" value="1"/>
</dbReference>
<accession>U1Y6N7</accession>
<comment type="subcellular location">
    <subcellularLocation>
        <location evidence="1">Cytoplasm</location>
    </subcellularLocation>
</comment>
<dbReference type="Gene3D" id="3.30.70.100">
    <property type="match status" value="1"/>
</dbReference>
<dbReference type="SUPFAM" id="SSF55008">
    <property type="entry name" value="HMA, heavy metal-associated domain"/>
    <property type="match status" value="1"/>
</dbReference>
<evidence type="ECO:0000256" key="1">
    <source>
        <dbReference type="ARBA" id="ARBA00004496"/>
    </source>
</evidence>
<keyword evidence="3" id="KW-0479">Metal-binding</keyword>
<dbReference type="CDD" id="cd00371">
    <property type="entry name" value="HMA"/>
    <property type="match status" value="1"/>
</dbReference>
<dbReference type="InterPro" id="IPR006122">
    <property type="entry name" value="HMA_Cu_ion-bd"/>
</dbReference>
<keyword evidence="4" id="KW-0143">Chaperone</keyword>
<dbReference type="PATRIC" id="fig|649747.3.peg.3740"/>
<keyword evidence="7" id="KW-1185">Reference proteome</keyword>
<dbReference type="AlphaFoldDB" id="U1Y6N7"/>
<evidence type="ECO:0000259" key="5">
    <source>
        <dbReference type="PROSITE" id="PS50846"/>
    </source>
</evidence>
<evidence type="ECO:0000256" key="4">
    <source>
        <dbReference type="ARBA" id="ARBA00023186"/>
    </source>
</evidence>
<dbReference type="eggNOG" id="COG2608">
    <property type="taxonomic scope" value="Bacteria"/>
</dbReference>
<evidence type="ECO:0000256" key="3">
    <source>
        <dbReference type="ARBA" id="ARBA00022723"/>
    </source>
</evidence>
<dbReference type="Proteomes" id="UP000016511">
    <property type="component" value="Unassembled WGS sequence"/>
</dbReference>
<keyword evidence="2" id="KW-0963">Cytoplasm</keyword>
<dbReference type="PRINTS" id="PR00944">
    <property type="entry name" value="CUEXPORT"/>
</dbReference>
<organism evidence="6 7">
    <name type="scientific">Aneurinibacillus aneurinilyticus ATCC 12856</name>
    <dbReference type="NCBI Taxonomy" id="649747"/>
    <lineage>
        <taxon>Bacteria</taxon>
        <taxon>Bacillati</taxon>
        <taxon>Bacillota</taxon>
        <taxon>Bacilli</taxon>
        <taxon>Bacillales</taxon>
        <taxon>Paenibacillaceae</taxon>
        <taxon>Aneurinibacillus group</taxon>
        <taxon>Aneurinibacillus</taxon>
    </lineage>
</organism>
<protein>
    <submittedName>
        <fullName evidence="6">Copper chaperone CopZ</fullName>
    </submittedName>
</protein>
<dbReference type="InterPro" id="IPR049740">
    <property type="entry name" value="CopZ"/>
</dbReference>
<dbReference type="NCBIfam" id="NF033795">
    <property type="entry name" value="chaper_CopZ_Bs"/>
    <property type="match status" value="1"/>
</dbReference>
<dbReference type="NCBIfam" id="TIGR00003">
    <property type="entry name" value="copper ion binding protein"/>
    <property type="match status" value="1"/>
</dbReference>
<dbReference type="FunFam" id="3.30.70.100:FF:000001">
    <property type="entry name" value="ATPase copper transporting beta"/>
    <property type="match status" value="1"/>
</dbReference>
<dbReference type="Pfam" id="PF00403">
    <property type="entry name" value="HMA"/>
    <property type="match status" value="1"/>
</dbReference>
<dbReference type="InterPro" id="IPR036163">
    <property type="entry name" value="HMA_dom_sf"/>
</dbReference>
<evidence type="ECO:0000313" key="7">
    <source>
        <dbReference type="Proteomes" id="UP000016511"/>
    </source>
</evidence>
<comment type="caution">
    <text evidence="6">The sequence shown here is derived from an EMBL/GenBank/DDBJ whole genome shotgun (WGS) entry which is preliminary data.</text>
</comment>
<reference evidence="6 7" key="1">
    <citation type="submission" date="2013-08" db="EMBL/GenBank/DDBJ databases">
        <authorList>
            <person name="Weinstock G."/>
            <person name="Sodergren E."/>
            <person name="Wylie T."/>
            <person name="Fulton L."/>
            <person name="Fulton R."/>
            <person name="Fronick C."/>
            <person name="O'Laughlin M."/>
            <person name="Godfrey J."/>
            <person name="Miner T."/>
            <person name="Herter B."/>
            <person name="Appelbaum E."/>
            <person name="Cordes M."/>
            <person name="Lek S."/>
            <person name="Wollam A."/>
            <person name="Pepin K.H."/>
            <person name="Palsikar V.B."/>
            <person name="Mitreva M."/>
            <person name="Wilson R.K."/>
        </authorList>
    </citation>
    <scope>NUCLEOTIDE SEQUENCE [LARGE SCALE GENOMIC DNA]</scope>
    <source>
        <strain evidence="6 7">ATCC 12856</strain>
    </source>
</reference>
<gene>
    <name evidence="6" type="ORF">HMPREF0083_04125</name>
</gene>
<proteinExistence type="predicted"/>